<gene>
    <name evidence="9" type="ORF">RCC_05342</name>
</gene>
<evidence type="ECO:0000313" key="10">
    <source>
        <dbReference type="Proteomes" id="UP000225277"/>
    </source>
</evidence>
<feature type="region of interest" description="Disordered" evidence="8">
    <location>
        <begin position="41"/>
        <end position="61"/>
    </location>
</feature>
<keyword evidence="5" id="KW-0687">Ribonucleoprotein</keyword>
<evidence type="ECO:0000256" key="8">
    <source>
        <dbReference type="SAM" id="MobiDB-lite"/>
    </source>
</evidence>
<comment type="subcellular location">
    <subcellularLocation>
        <location evidence="1">Mitochondrion</location>
    </subcellularLocation>
</comment>
<evidence type="ECO:0000256" key="1">
    <source>
        <dbReference type="ARBA" id="ARBA00004173"/>
    </source>
</evidence>
<dbReference type="Proteomes" id="UP000225277">
    <property type="component" value="Unassembled WGS sequence"/>
</dbReference>
<dbReference type="AlphaFoldDB" id="A0A2D3UT15"/>
<evidence type="ECO:0000256" key="2">
    <source>
        <dbReference type="ARBA" id="ARBA00009254"/>
    </source>
</evidence>
<evidence type="ECO:0000256" key="7">
    <source>
        <dbReference type="ARBA" id="ARBA00035399"/>
    </source>
</evidence>
<comment type="similarity">
    <text evidence="2">Belongs to the universal ribosomal protein uL29 family.</text>
</comment>
<dbReference type="OrthoDB" id="270763at2759"/>
<dbReference type="Pfam" id="PF06984">
    <property type="entry name" value="MRP-L47"/>
    <property type="match status" value="1"/>
</dbReference>
<sequence length="263" mass="29897">MPPPAMHCTCKTVLSGVFGAPISRAATFPPSFLIPAISAPFSTTSSQQKPPRKDGNPRRGVSALYRSGLNKTMWKANSVKNVPLPKPVLDPARRTQIETDPDHGLWEFFPANKTLMATPAEMHAHGRAWTVQELRAKDWDDLHRLWWVCIKERNRLFTYEVERKRLGPMYGDYESGERMKVIKHTMKAIKHTLTERWYTWDSARSEAMLDEEINMYADVDNGEIAYLRKEDDLVVDEQLSAPEGSEQAMPPADVPKMSTEARA</sequence>
<reference evidence="9 10" key="1">
    <citation type="submission" date="2016-03" db="EMBL/GenBank/DDBJ databases">
        <authorList>
            <person name="Ploux O."/>
        </authorList>
    </citation>
    <scope>NUCLEOTIDE SEQUENCE [LARGE SCALE GENOMIC DNA]</scope>
    <source>
        <strain evidence="9 10">URUG2</strain>
    </source>
</reference>
<dbReference type="GO" id="GO:0005762">
    <property type="term" value="C:mitochondrial large ribosomal subunit"/>
    <property type="evidence" value="ECO:0007669"/>
    <property type="project" value="TreeGrafter"/>
</dbReference>
<protein>
    <recommendedName>
        <fullName evidence="6">Large ribosomal subunit protein uL29m</fullName>
    </recommendedName>
    <alternativeName>
        <fullName evidence="7">54S ribosomal protein L4, mitochondrial</fullName>
    </alternativeName>
</protein>
<dbReference type="GO" id="GO:0003735">
    <property type="term" value="F:structural constituent of ribosome"/>
    <property type="evidence" value="ECO:0007669"/>
    <property type="project" value="InterPro"/>
</dbReference>
<accession>A0A2D3UT15</accession>
<proteinExistence type="inferred from homology"/>
<dbReference type="STRING" id="112498.A0A2D3UT15"/>
<dbReference type="GO" id="GO:0032543">
    <property type="term" value="P:mitochondrial translation"/>
    <property type="evidence" value="ECO:0007669"/>
    <property type="project" value="TreeGrafter"/>
</dbReference>
<evidence type="ECO:0000313" key="9">
    <source>
        <dbReference type="EMBL" id="CZT19491.1"/>
    </source>
</evidence>
<dbReference type="RefSeq" id="XP_023626381.1">
    <property type="nucleotide sequence ID" value="XM_023770613.1"/>
</dbReference>
<dbReference type="InterPro" id="IPR038340">
    <property type="entry name" value="MRP-L47_sf"/>
</dbReference>
<keyword evidence="10" id="KW-1185">Reference proteome</keyword>
<name>A0A2D3UT15_9PEZI</name>
<evidence type="ECO:0000256" key="3">
    <source>
        <dbReference type="ARBA" id="ARBA00022980"/>
    </source>
</evidence>
<organism evidence="9 10">
    <name type="scientific">Ramularia collo-cygni</name>
    <dbReference type="NCBI Taxonomy" id="112498"/>
    <lineage>
        <taxon>Eukaryota</taxon>
        <taxon>Fungi</taxon>
        <taxon>Dikarya</taxon>
        <taxon>Ascomycota</taxon>
        <taxon>Pezizomycotina</taxon>
        <taxon>Dothideomycetes</taxon>
        <taxon>Dothideomycetidae</taxon>
        <taxon>Mycosphaerellales</taxon>
        <taxon>Mycosphaerellaceae</taxon>
        <taxon>Ramularia</taxon>
    </lineage>
</organism>
<evidence type="ECO:0000256" key="4">
    <source>
        <dbReference type="ARBA" id="ARBA00023128"/>
    </source>
</evidence>
<dbReference type="Gene3D" id="6.10.330.20">
    <property type="match status" value="1"/>
</dbReference>
<evidence type="ECO:0000256" key="5">
    <source>
        <dbReference type="ARBA" id="ARBA00023274"/>
    </source>
</evidence>
<keyword evidence="4" id="KW-0496">Mitochondrion</keyword>
<evidence type="ECO:0000256" key="6">
    <source>
        <dbReference type="ARBA" id="ARBA00035289"/>
    </source>
</evidence>
<keyword evidence="3 9" id="KW-0689">Ribosomal protein</keyword>
<dbReference type="PANTHER" id="PTHR21183">
    <property type="entry name" value="RIBOSOMAL PROTEIN L47, MITOCHONDRIAL-RELATED"/>
    <property type="match status" value="1"/>
</dbReference>
<feature type="region of interest" description="Disordered" evidence="8">
    <location>
        <begin position="237"/>
        <end position="263"/>
    </location>
</feature>
<dbReference type="GeneID" id="35600505"/>
<dbReference type="PANTHER" id="PTHR21183:SF18">
    <property type="entry name" value="LARGE RIBOSOMAL SUBUNIT PROTEIN UL29M"/>
    <property type="match status" value="1"/>
</dbReference>
<dbReference type="EMBL" id="FJUY01000007">
    <property type="protein sequence ID" value="CZT19491.1"/>
    <property type="molecule type" value="Genomic_DNA"/>
</dbReference>
<dbReference type="InterPro" id="IPR010729">
    <property type="entry name" value="Ribosomal_uL29_mit"/>
</dbReference>